<accession>A0A2J6PX60</accession>
<dbReference type="AlphaFoldDB" id="A0A2J6PX60"/>
<reference evidence="1 2" key="1">
    <citation type="submission" date="2016-05" db="EMBL/GenBank/DDBJ databases">
        <title>A degradative enzymes factory behind the ericoid mycorrhizal symbiosis.</title>
        <authorList>
            <consortium name="DOE Joint Genome Institute"/>
            <person name="Martino E."/>
            <person name="Morin E."/>
            <person name="Grelet G."/>
            <person name="Kuo A."/>
            <person name="Kohler A."/>
            <person name="Daghino S."/>
            <person name="Barry K."/>
            <person name="Choi C."/>
            <person name="Cichocki N."/>
            <person name="Clum A."/>
            <person name="Copeland A."/>
            <person name="Hainaut M."/>
            <person name="Haridas S."/>
            <person name="Labutti K."/>
            <person name="Lindquist E."/>
            <person name="Lipzen A."/>
            <person name="Khouja H.-R."/>
            <person name="Murat C."/>
            <person name="Ohm R."/>
            <person name="Olson A."/>
            <person name="Spatafora J."/>
            <person name="Veneault-Fourrey C."/>
            <person name="Henrissat B."/>
            <person name="Grigoriev I."/>
            <person name="Martin F."/>
            <person name="Perotto S."/>
        </authorList>
    </citation>
    <scope>NUCLEOTIDE SEQUENCE [LARGE SCALE GENOMIC DNA]</scope>
    <source>
        <strain evidence="1 2">UAMH 7357</strain>
    </source>
</reference>
<dbReference type="Proteomes" id="UP000235672">
    <property type="component" value="Unassembled WGS sequence"/>
</dbReference>
<dbReference type="STRING" id="1745343.A0A2J6PX60"/>
<name>A0A2J6PX60_9HELO</name>
<protein>
    <submittedName>
        <fullName evidence="1">Uncharacterized protein</fullName>
    </submittedName>
</protein>
<dbReference type="EMBL" id="KZ613493">
    <property type="protein sequence ID" value="PMD18623.1"/>
    <property type="molecule type" value="Genomic_DNA"/>
</dbReference>
<organism evidence="1 2">
    <name type="scientific">Hyaloscypha hepaticicola</name>
    <dbReference type="NCBI Taxonomy" id="2082293"/>
    <lineage>
        <taxon>Eukaryota</taxon>
        <taxon>Fungi</taxon>
        <taxon>Dikarya</taxon>
        <taxon>Ascomycota</taxon>
        <taxon>Pezizomycotina</taxon>
        <taxon>Leotiomycetes</taxon>
        <taxon>Helotiales</taxon>
        <taxon>Hyaloscyphaceae</taxon>
        <taxon>Hyaloscypha</taxon>
    </lineage>
</organism>
<dbReference type="OrthoDB" id="3440363at2759"/>
<gene>
    <name evidence="1" type="ORF">NA56DRAFT_751299</name>
</gene>
<sequence length="181" mass="21452">MARLSGLPNDRLLRDMPERDKLREAIQFLKDNPDETPVTAARACNVKNHDTVRKAWQRERKKMRMPKLYAVSHAINGGNGATKQMMFNCAIWMRKEDGKTAPSWRWFIEWLKSILEFYTIKTKPIASHRVNLHTEQALHIWFETEYLPALEDCDIYRGDRIYNMDEKGARICILLVRKLWF</sequence>
<evidence type="ECO:0000313" key="1">
    <source>
        <dbReference type="EMBL" id="PMD18623.1"/>
    </source>
</evidence>
<proteinExistence type="predicted"/>
<keyword evidence="2" id="KW-1185">Reference proteome</keyword>
<evidence type="ECO:0000313" key="2">
    <source>
        <dbReference type="Proteomes" id="UP000235672"/>
    </source>
</evidence>